<dbReference type="InterPro" id="IPR005155">
    <property type="entry name" value="UPF0113_PUA"/>
</dbReference>
<accession>A0A9P4NZB0</accession>
<feature type="domain" description="PUA" evidence="9">
    <location>
        <begin position="112"/>
        <end position="187"/>
    </location>
</feature>
<evidence type="ECO:0000313" key="11">
    <source>
        <dbReference type="Proteomes" id="UP000800235"/>
    </source>
</evidence>
<gene>
    <name evidence="10" type="ORF">EJ08DRAFT_581914</name>
</gene>
<evidence type="ECO:0000256" key="8">
    <source>
        <dbReference type="SAM" id="MobiDB-lite"/>
    </source>
</evidence>
<dbReference type="PROSITE" id="PS50890">
    <property type="entry name" value="PUA"/>
    <property type="match status" value="1"/>
</dbReference>
<evidence type="ECO:0000256" key="2">
    <source>
        <dbReference type="ARBA" id="ARBA00009895"/>
    </source>
</evidence>
<dbReference type="InterPro" id="IPR036974">
    <property type="entry name" value="PUA_sf"/>
</dbReference>
<evidence type="ECO:0000256" key="1">
    <source>
        <dbReference type="ARBA" id="ARBA00004604"/>
    </source>
</evidence>
<dbReference type="EMBL" id="MU007016">
    <property type="protein sequence ID" value="KAF2434415.1"/>
    <property type="molecule type" value="Genomic_DNA"/>
</dbReference>
<dbReference type="SUPFAM" id="SSF88802">
    <property type="entry name" value="Pre-PUA domain"/>
    <property type="match status" value="1"/>
</dbReference>
<feature type="region of interest" description="Disordered" evidence="8">
    <location>
        <begin position="28"/>
        <end position="50"/>
    </location>
</feature>
<dbReference type="GO" id="GO:1902626">
    <property type="term" value="P:assembly of large subunit precursor of preribosome"/>
    <property type="evidence" value="ECO:0007669"/>
    <property type="project" value="UniProtKB-ARBA"/>
</dbReference>
<evidence type="ECO:0000256" key="4">
    <source>
        <dbReference type="ARBA" id="ARBA00022884"/>
    </source>
</evidence>
<keyword evidence="3 7" id="KW-0690">Ribosome biogenesis</keyword>
<evidence type="ECO:0000259" key="9">
    <source>
        <dbReference type="SMART" id="SM00359"/>
    </source>
</evidence>
<dbReference type="CDD" id="cd21146">
    <property type="entry name" value="Nip7_N_euk"/>
    <property type="match status" value="1"/>
</dbReference>
<dbReference type="SUPFAM" id="SSF88697">
    <property type="entry name" value="PUA domain-like"/>
    <property type="match status" value="1"/>
</dbReference>
<evidence type="ECO:0000313" key="10">
    <source>
        <dbReference type="EMBL" id="KAF2434415.1"/>
    </source>
</evidence>
<dbReference type="InterPro" id="IPR055359">
    <property type="entry name" value="Nip7_N_euk"/>
</dbReference>
<dbReference type="Gene3D" id="2.30.130.10">
    <property type="entry name" value="PUA domain"/>
    <property type="match status" value="1"/>
</dbReference>
<dbReference type="GO" id="GO:0005730">
    <property type="term" value="C:nucleolus"/>
    <property type="evidence" value="ECO:0007669"/>
    <property type="project" value="UniProtKB-SubCell"/>
</dbReference>
<feature type="compositionally biased region" description="Low complexity" evidence="8">
    <location>
        <begin position="33"/>
        <end position="47"/>
    </location>
</feature>
<reference evidence="10" key="1">
    <citation type="journal article" date="2020" name="Stud. Mycol.">
        <title>101 Dothideomycetes genomes: a test case for predicting lifestyles and emergence of pathogens.</title>
        <authorList>
            <person name="Haridas S."/>
            <person name="Albert R."/>
            <person name="Binder M."/>
            <person name="Bloem J."/>
            <person name="Labutti K."/>
            <person name="Salamov A."/>
            <person name="Andreopoulos B."/>
            <person name="Baker S."/>
            <person name="Barry K."/>
            <person name="Bills G."/>
            <person name="Bluhm B."/>
            <person name="Cannon C."/>
            <person name="Castanera R."/>
            <person name="Culley D."/>
            <person name="Daum C."/>
            <person name="Ezra D."/>
            <person name="Gonzalez J."/>
            <person name="Henrissat B."/>
            <person name="Kuo A."/>
            <person name="Liang C."/>
            <person name="Lipzen A."/>
            <person name="Lutzoni F."/>
            <person name="Magnuson J."/>
            <person name="Mondo S."/>
            <person name="Nolan M."/>
            <person name="Ohm R."/>
            <person name="Pangilinan J."/>
            <person name="Park H.-J."/>
            <person name="Ramirez L."/>
            <person name="Alfaro M."/>
            <person name="Sun H."/>
            <person name="Tritt A."/>
            <person name="Yoshinaga Y."/>
            <person name="Zwiers L.-H."/>
            <person name="Turgeon B."/>
            <person name="Goodwin S."/>
            <person name="Spatafora J."/>
            <person name="Crous P."/>
            <person name="Grigoriev I."/>
        </authorList>
    </citation>
    <scope>NUCLEOTIDE SEQUENCE</scope>
    <source>
        <strain evidence="10">CBS 130266</strain>
    </source>
</reference>
<keyword evidence="11" id="KW-1185">Reference proteome</keyword>
<dbReference type="InterPro" id="IPR015947">
    <property type="entry name" value="PUA-like_sf"/>
</dbReference>
<dbReference type="Gene3D" id="3.10.450.220">
    <property type="match status" value="1"/>
</dbReference>
<dbReference type="PIRSF" id="PIRSF017190">
    <property type="entry name" value="Rbsml_synth_fac_NIP7"/>
    <property type="match status" value="1"/>
</dbReference>
<evidence type="ECO:0000256" key="3">
    <source>
        <dbReference type="ARBA" id="ARBA00022517"/>
    </source>
</evidence>
<dbReference type="InterPro" id="IPR002478">
    <property type="entry name" value="PUA"/>
</dbReference>
<dbReference type="InterPro" id="IPR016686">
    <property type="entry name" value="Ribosomal_synth_fac_NIP7"/>
</dbReference>
<evidence type="ECO:0000256" key="6">
    <source>
        <dbReference type="ARBA" id="ARBA00054591"/>
    </source>
</evidence>
<dbReference type="InterPro" id="IPR040598">
    <property type="entry name" value="NIP7_N"/>
</dbReference>
<dbReference type="SMART" id="SM00359">
    <property type="entry name" value="PUA"/>
    <property type="match status" value="1"/>
</dbReference>
<evidence type="ECO:0000256" key="5">
    <source>
        <dbReference type="ARBA" id="ARBA00023242"/>
    </source>
</evidence>
<dbReference type="OrthoDB" id="27490at2759"/>
<dbReference type="FunFam" id="3.10.450.220:FF:000001">
    <property type="entry name" value="60S ribosome subunit biogenesis protein NIP7 homolog"/>
    <property type="match status" value="1"/>
</dbReference>
<keyword evidence="4 7" id="KW-0694">RNA-binding</keyword>
<dbReference type="Proteomes" id="UP000800235">
    <property type="component" value="Unassembled WGS sequence"/>
</dbReference>
<dbReference type="CDD" id="cd21151">
    <property type="entry name" value="PUA_Nip7-like"/>
    <property type="match status" value="1"/>
</dbReference>
<name>A0A9P4NZB0_9PEZI</name>
<dbReference type="AlphaFoldDB" id="A0A9P4NZB0"/>
<dbReference type="Pfam" id="PF03657">
    <property type="entry name" value="UPF0113"/>
    <property type="match status" value="1"/>
</dbReference>
<keyword evidence="5 7" id="KW-0539">Nucleus</keyword>
<dbReference type="GO" id="GO:0003723">
    <property type="term" value="F:RNA binding"/>
    <property type="evidence" value="ECO:0007669"/>
    <property type="project" value="UniProtKB-KW"/>
</dbReference>
<comment type="caution">
    <text evidence="10">The sequence shown here is derived from an EMBL/GenBank/DDBJ whole genome shotgun (WGS) entry which is preliminary data.</text>
</comment>
<proteinExistence type="inferred from homology"/>
<organism evidence="10 11">
    <name type="scientific">Tothia fuscella</name>
    <dbReference type="NCBI Taxonomy" id="1048955"/>
    <lineage>
        <taxon>Eukaryota</taxon>
        <taxon>Fungi</taxon>
        <taxon>Dikarya</taxon>
        <taxon>Ascomycota</taxon>
        <taxon>Pezizomycotina</taxon>
        <taxon>Dothideomycetes</taxon>
        <taxon>Pleosporomycetidae</taxon>
        <taxon>Venturiales</taxon>
        <taxon>Cylindrosympodiaceae</taxon>
        <taxon>Tothia</taxon>
    </lineage>
</organism>
<evidence type="ECO:0000256" key="7">
    <source>
        <dbReference type="PIRNR" id="PIRNR017190"/>
    </source>
</evidence>
<comment type="function">
    <text evidence="6 7">Required for proper 27S pre-rRNA processing and 60S ribosome subunit assembly.</text>
</comment>
<comment type="subunit">
    <text evidence="7">Interacts with pre-ribosome complex.</text>
</comment>
<comment type="similarity">
    <text evidence="2 7">Belongs to the NIP7 family.</text>
</comment>
<sequence length="199" mass="21899">MRPLTEPETQAMFSKLANYTGSSLTHLISGTDSTSTSTPSTPTTSTSKPDRHVFRIQGSRVYYVRESLANLATSVARDNLLSLGTCIGKFTKTGKFRLHITALDVIAPHARYKVWIKQNGEMPFLYGGNVVKAHVGRWSEDCPEHQGVVVLSMNDTPLGFGVTARSTAEARRLDPTGVTVFRQGDVGEYLREEDTLFTT</sequence>
<comment type="subcellular location">
    <subcellularLocation>
        <location evidence="1">Nucleus</location>
        <location evidence="1">Nucleolus</location>
    </subcellularLocation>
</comment>
<dbReference type="FunFam" id="2.30.130.10:FF:000002">
    <property type="entry name" value="60S ribosome subunit biogenesis protein NIP7 homolog"/>
    <property type="match status" value="1"/>
</dbReference>
<dbReference type="Pfam" id="PF17833">
    <property type="entry name" value="pre-PUA_NIP7"/>
    <property type="match status" value="1"/>
</dbReference>
<protein>
    <recommendedName>
        <fullName evidence="7">60S ribosome subunit biogenesis protein NIP7</fullName>
    </recommendedName>
</protein>